<dbReference type="EC" id="1.1.1.81" evidence="7"/>
<feature type="domain" description="D-isomer specific 2-hydroxyacid dehydrogenase NAD-binding" evidence="11">
    <location>
        <begin position="112"/>
        <end position="291"/>
    </location>
</feature>
<dbReference type="SUPFAM" id="SSF51735">
    <property type="entry name" value="NAD(P)-binding Rossmann-fold domains"/>
    <property type="match status" value="1"/>
</dbReference>
<reference evidence="12" key="1">
    <citation type="submission" date="2019-09" db="EMBL/GenBank/DDBJ databases">
        <title>Characterisation of the sponge microbiome using genome-centric metagenomics.</title>
        <authorList>
            <person name="Engelberts J.P."/>
            <person name="Robbins S.J."/>
            <person name="De Goeij J.M."/>
            <person name="Aranda M."/>
            <person name="Bell S.C."/>
            <person name="Webster N.S."/>
        </authorList>
    </citation>
    <scope>NUCLEOTIDE SEQUENCE</scope>
    <source>
        <strain evidence="12">SB0662_bin_9</strain>
    </source>
</reference>
<dbReference type="Pfam" id="PF00389">
    <property type="entry name" value="2-Hacid_dh"/>
    <property type="match status" value="1"/>
</dbReference>
<dbReference type="GO" id="GO:0016618">
    <property type="term" value="F:hydroxypyruvate reductase [NAD(P)H] activity"/>
    <property type="evidence" value="ECO:0007669"/>
    <property type="project" value="UniProtKB-EC"/>
</dbReference>
<accession>A0A6B1DP18</accession>
<dbReference type="PROSITE" id="PS00670">
    <property type="entry name" value="D_2_HYDROXYACID_DH_2"/>
    <property type="match status" value="1"/>
</dbReference>
<dbReference type="GO" id="GO:0051287">
    <property type="term" value="F:NAD binding"/>
    <property type="evidence" value="ECO:0007669"/>
    <property type="project" value="InterPro"/>
</dbReference>
<dbReference type="Gene3D" id="3.40.50.720">
    <property type="entry name" value="NAD(P)-binding Rossmann-like Domain"/>
    <property type="match status" value="2"/>
</dbReference>
<comment type="caution">
    <text evidence="12">The sequence shown here is derived from an EMBL/GenBank/DDBJ whole genome shotgun (WGS) entry which is preliminary data.</text>
</comment>
<keyword evidence="1 9" id="KW-0560">Oxidoreductase</keyword>
<feature type="domain" description="D-isomer specific 2-hydroxyacid dehydrogenase catalytic" evidence="10">
    <location>
        <begin position="7"/>
        <end position="323"/>
    </location>
</feature>
<dbReference type="InterPro" id="IPR029753">
    <property type="entry name" value="D-isomer_DH_CS"/>
</dbReference>
<dbReference type="GO" id="GO:0030267">
    <property type="term" value="F:glyoxylate reductase (NADPH) activity"/>
    <property type="evidence" value="ECO:0007669"/>
    <property type="project" value="UniProtKB-EC"/>
</dbReference>
<dbReference type="Pfam" id="PF02826">
    <property type="entry name" value="2-Hacid_dh_C"/>
    <property type="match status" value="1"/>
</dbReference>
<protein>
    <recommendedName>
        <fullName evidence="8">Glyoxylate/hydroxypyruvate reductase B</fullName>
        <ecNumber evidence="6">1.1.1.79</ecNumber>
        <ecNumber evidence="7">1.1.1.81</ecNumber>
    </recommendedName>
</protein>
<evidence type="ECO:0000256" key="8">
    <source>
        <dbReference type="ARBA" id="ARBA00073362"/>
    </source>
</evidence>
<evidence type="ECO:0000259" key="11">
    <source>
        <dbReference type="Pfam" id="PF02826"/>
    </source>
</evidence>
<name>A0A6B1DP18_9CHLR</name>
<comment type="catalytic activity">
    <reaction evidence="3">
        <text>(R)-glycerate + NADP(+) = 3-hydroxypyruvate + NADPH + H(+)</text>
        <dbReference type="Rhea" id="RHEA:18657"/>
        <dbReference type="ChEBI" id="CHEBI:15378"/>
        <dbReference type="ChEBI" id="CHEBI:16659"/>
        <dbReference type="ChEBI" id="CHEBI:17180"/>
        <dbReference type="ChEBI" id="CHEBI:57783"/>
        <dbReference type="ChEBI" id="CHEBI:58349"/>
        <dbReference type="EC" id="1.1.1.81"/>
    </reaction>
</comment>
<dbReference type="GO" id="GO:0005829">
    <property type="term" value="C:cytosol"/>
    <property type="evidence" value="ECO:0007669"/>
    <property type="project" value="TreeGrafter"/>
</dbReference>
<dbReference type="CDD" id="cd05301">
    <property type="entry name" value="GDH"/>
    <property type="match status" value="1"/>
</dbReference>
<sequence length="328" mass="34919">MSKAKVFVTRIIPEPGMQTVRDAVDATVWPEDLPPPRETVLEGVRGCDGILSLLTTPIDQEVMDAAGPQLKVVSNYAVGFDNVDTDTATARNIPVGHTPDVLTDTTADFAFTLLMAAARRVTEGSRYVLEGKWQTWGPSLLLGQDITGATLGIVGFGRIGKGMARRASGFDMDILFADDWVAADDPAAVAMGARKVDLDTLLAESDFVSVHTPLTPETTHLFDTSAFTRMKSTAILINTARGPLVNPDDLHAALKSGDILYAALDVTEPEPLPPDSPLLELDNIIVVPHIASASVATRARMSEIAAANLLAGLEGRRLPHCANPAVYG</sequence>
<dbReference type="EMBL" id="VXPY01000013">
    <property type="protein sequence ID" value="MYD89178.1"/>
    <property type="molecule type" value="Genomic_DNA"/>
</dbReference>
<organism evidence="12">
    <name type="scientific">Caldilineaceae bacterium SB0662_bin_9</name>
    <dbReference type="NCBI Taxonomy" id="2605258"/>
    <lineage>
        <taxon>Bacteria</taxon>
        <taxon>Bacillati</taxon>
        <taxon>Chloroflexota</taxon>
        <taxon>Caldilineae</taxon>
        <taxon>Caldilineales</taxon>
        <taxon>Caldilineaceae</taxon>
    </lineage>
</organism>
<dbReference type="EC" id="1.1.1.79" evidence="6"/>
<evidence type="ECO:0000256" key="9">
    <source>
        <dbReference type="RuleBase" id="RU003719"/>
    </source>
</evidence>
<dbReference type="InterPro" id="IPR006140">
    <property type="entry name" value="D-isomer_DH_NAD-bd"/>
</dbReference>
<evidence type="ECO:0000256" key="4">
    <source>
        <dbReference type="ARBA" id="ARBA00052769"/>
    </source>
</evidence>
<dbReference type="FunFam" id="3.40.50.720:FF:000026">
    <property type="entry name" value="Glyoxylate/hydroxypyruvate reductase B"/>
    <property type="match status" value="1"/>
</dbReference>
<dbReference type="PANTHER" id="PTHR10996:SF283">
    <property type="entry name" value="GLYOXYLATE_HYDROXYPYRUVATE REDUCTASE B"/>
    <property type="match status" value="1"/>
</dbReference>
<comment type="catalytic activity">
    <reaction evidence="2">
        <text>(R)-glycerate + NAD(+) = 3-hydroxypyruvate + NADH + H(+)</text>
        <dbReference type="Rhea" id="RHEA:17905"/>
        <dbReference type="ChEBI" id="CHEBI:15378"/>
        <dbReference type="ChEBI" id="CHEBI:16659"/>
        <dbReference type="ChEBI" id="CHEBI:17180"/>
        <dbReference type="ChEBI" id="CHEBI:57540"/>
        <dbReference type="ChEBI" id="CHEBI:57945"/>
        <dbReference type="EC" id="1.1.1.81"/>
    </reaction>
</comment>
<evidence type="ECO:0000256" key="3">
    <source>
        <dbReference type="ARBA" id="ARBA00052239"/>
    </source>
</evidence>
<evidence type="ECO:0000256" key="1">
    <source>
        <dbReference type="ARBA" id="ARBA00023002"/>
    </source>
</evidence>
<dbReference type="InterPro" id="IPR050223">
    <property type="entry name" value="D-isomer_2-hydroxyacid_DH"/>
</dbReference>
<evidence type="ECO:0000313" key="12">
    <source>
        <dbReference type="EMBL" id="MYD89178.1"/>
    </source>
</evidence>
<evidence type="ECO:0000259" key="10">
    <source>
        <dbReference type="Pfam" id="PF00389"/>
    </source>
</evidence>
<comment type="similarity">
    <text evidence="5">Belongs to the D-isomer specific 2-hydroxyacid dehydrogenase family. GhrB subfamily.</text>
</comment>
<evidence type="ECO:0000256" key="2">
    <source>
        <dbReference type="ARBA" id="ARBA00051801"/>
    </source>
</evidence>
<comment type="catalytic activity">
    <reaction evidence="4">
        <text>glycolate + NADP(+) = glyoxylate + NADPH + H(+)</text>
        <dbReference type="Rhea" id="RHEA:10992"/>
        <dbReference type="ChEBI" id="CHEBI:15378"/>
        <dbReference type="ChEBI" id="CHEBI:29805"/>
        <dbReference type="ChEBI" id="CHEBI:36655"/>
        <dbReference type="ChEBI" id="CHEBI:57783"/>
        <dbReference type="ChEBI" id="CHEBI:58349"/>
        <dbReference type="EC" id="1.1.1.79"/>
    </reaction>
</comment>
<gene>
    <name evidence="12" type="ORF">F4Y08_02395</name>
</gene>
<dbReference type="AlphaFoldDB" id="A0A6B1DP18"/>
<dbReference type="InterPro" id="IPR036291">
    <property type="entry name" value="NAD(P)-bd_dom_sf"/>
</dbReference>
<evidence type="ECO:0000256" key="6">
    <source>
        <dbReference type="ARBA" id="ARBA00066661"/>
    </source>
</evidence>
<dbReference type="PROSITE" id="PS00671">
    <property type="entry name" value="D_2_HYDROXYACID_DH_3"/>
    <property type="match status" value="1"/>
</dbReference>
<evidence type="ECO:0000256" key="5">
    <source>
        <dbReference type="ARBA" id="ARBA00061278"/>
    </source>
</evidence>
<dbReference type="SUPFAM" id="SSF52283">
    <property type="entry name" value="Formate/glycerate dehydrogenase catalytic domain-like"/>
    <property type="match status" value="1"/>
</dbReference>
<evidence type="ECO:0000256" key="7">
    <source>
        <dbReference type="ARBA" id="ARBA00066674"/>
    </source>
</evidence>
<dbReference type="InterPro" id="IPR006139">
    <property type="entry name" value="D-isomer_2_OHA_DH_cat_dom"/>
</dbReference>
<dbReference type="PANTHER" id="PTHR10996">
    <property type="entry name" value="2-HYDROXYACID DEHYDROGENASE-RELATED"/>
    <property type="match status" value="1"/>
</dbReference>
<proteinExistence type="inferred from homology"/>